<reference evidence="3 4" key="1">
    <citation type="journal article" date="2018" name="IMA Fungus">
        <title>IMA Genome-F 10: Nine draft genome sequences of Claviceps purpurea s.lat., including C. arundinis, C. humidiphila, and C. cf. spartinae, pseudomolecules for the pitch canker pathogen Fusarium circinatum, draft genome of Davidsoniella eucalypti, Grosmannia galeiformis, Quambalaria eucalypti, and Teratosphaeria destructans.</title>
        <authorList>
            <person name="Wingfield B.D."/>
            <person name="Liu M."/>
            <person name="Nguyen H.D."/>
            <person name="Lane F.A."/>
            <person name="Morgan S.W."/>
            <person name="De Vos L."/>
            <person name="Wilken P.M."/>
            <person name="Duong T.A."/>
            <person name="Aylward J."/>
            <person name="Coetzee M.P."/>
            <person name="Dadej K."/>
            <person name="De Beer Z.W."/>
            <person name="Findlay W."/>
            <person name="Havenga M."/>
            <person name="Kolarik M."/>
            <person name="Menzies J.G."/>
            <person name="Naidoo K."/>
            <person name="Pochopski O."/>
            <person name="Shoukouhi P."/>
            <person name="Santana Q.C."/>
            <person name="Seifert K.A."/>
            <person name="Soal N."/>
            <person name="Steenkamp E.T."/>
            <person name="Tatham C.T."/>
            <person name="van der Nest M.A."/>
            <person name="Wingfield M.J."/>
        </authorList>
    </citation>
    <scope>NUCLEOTIDE SEQUENCE [LARGE SCALE GENOMIC DNA]</scope>
    <source>
        <strain evidence="3">CMW44962</strain>
    </source>
</reference>
<dbReference type="AlphaFoldDB" id="A0A9W7W6Q1"/>
<evidence type="ECO:0000259" key="2">
    <source>
        <dbReference type="PROSITE" id="PS50966"/>
    </source>
</evidence>
<evidence type="ECO:0000313" key="4">
    <source>
        <dbReference type="Proteomes" id="UP001138500"/>
    </source>
</evidence>
<comment type="caution">
    <text evidence="3">The sequence shown here is derived from an EMBL/GenBank/DDBJ whole genome shotgun (WGS) entry which is preliminary data.</text>
</comment>
<keyword evidence="1" id="KW-0862">Zinc</keyword>
<evidence type="ECO:0000256" key="1">
    <source>
        <dbReference type="PROSITE-ProRule" id="PRU00325"/>
    </source>
</evidence>
<gene>
    <name evidence="3" type="ORF">Tdes44962_MAKER01263</name>
</gene>
<dbReference type="GO" id="GO:0008270">
    <property type="term" value="F:zinc ion binding"/>
    <property type="evidence" value="ECO:0007669"/>
    <property type="project" value="UniProtKB-KW"/>
</dbReference>
<protein>
    <submittedName>
        <fullName evidence="3">SWIM zinc finger protein</fullName>
    </submittedName>
</protein>
<proteinExistence type="predicted"/>
<keyword evidence="1" id="KW-0479">Metal-binding</keyword>
<evidence type="ECO:0000313" key="3">
    <source>
        <dbReference type="EMBL" id="KAH9845253.1"/>
    </source>
</evidence>
<dbReference type="EMBL" id="RIBY02000113">
    <property type="protein sequence ID" value="KAH9845253.1"/>
    <property type="molecule type" value="Genomic_DNA"/>
</dbReference>
<reference evidence="3 4" key="2">
    <citation type="journal article" date="2021" name="Curr. Genet.">
        <title>Genetic response to nitrogen starvation in the aggressive Eucalyptus foliar pathogen Teratosphaeria destructans.</title>
        <authorList>
            <person name="Havenga M."/>
            <person name="Wingfield B.D."/>
            <person name="Wingfield M.J."/>
            <person name="Dreyer L.L."/>
            <person name="Roets F."/>
            <person name="Aylward J."/>
        </authorList>
    </citation>
    <scope>NUCLEOTIDE SEQUENCE [LARGE SCALE GENOMIC DNA]</scope>
    <source>
        <strain evidence="3">CMW44962</strain>
    </source>
</reference>
<keyword evidence="4" id="KW-1185">Reference proteome</keyword>
<feature type="domain" description="SWIM-type" evidence="2">
    <location>
        <begin position="122"/>
        <end position="192"/>
    </location>
</feature>
<sequence>MASLPTPRHLITSLISSIPTPATPQTEAANPLPTTAETKDLFLTLHILFQHELLPALDLLDRGLVTRLRSQTDRNLSTTEETTRLGLSPAYYVRSAQRQATPRGGNSGSRYWNADHPHATYYEVRLEPWSCSCPAFAFSAFPSTSADTTAEQEAVDHVESNVNPHGWEMGGLSLGSEVPICKHLLACVLVEHGNAFSDMVEERMVSMEELAGQAAGWGD</sequence>
<dbReference type="InterPro" id="IPR007527">
    <property type="entry name" value="Znf_SWIM"/>
</dbReference>
<accession>A0A9W7W6Q1</accession>
<dbReference type="Proteomes" id="UP001138500">
    <property type="component" value="Unassembled WGS sequence"/>
</dbReference>
<dbReference type="PROSITE" id="PS50966">
    <property type="entry name" value="ZF_SWIM"/>
    <property type="match status" value="1"/>
</dbReference>
<name>A0A9W7W6Q1_9PEZI</name>
<keyword evidence="1" id="KW-0863">Zinc-finger</keyword>
<dbReference type="OrthoDB" id="5413281at2759"/>
<organism evidence="3 4">
    <name type="scientific">Teratosphaeria destructans</name>
    <dbReference type="NCBI Taxonomy" id="418781"/>
    <lineage>
        <taxon>Eukaryota</taxon>
        <taxon>Fungi</taxon>
        <taxon>Dikarya</taxon>
        <taxon>Ascomycota</taxon>
        <taxon>Pezizomycotina</taxon>
        <taxon>Dothideomycetes</taxon>
        <taxon>Dothideomycetidae</taxon>
        <taxon>Mycosphaerellales</taxon>
        <taxon>Teratosphaeriaceae</taxon>
        <taxon>Teratosphaeria</taxon>
    </lineage>
</organism>